<dbReference type="EMBL" id="WEZQ01000005">
    <property type="protein sequence ID" value="MYV16699.1"/>
    <property type="molecule type" value="Genomic_DNA"/>
</dbReference>
<keyword evidence="3 5" id="KW-0067">ATP-binding</keyword>
<evidence type="ECO:0000259" key="4">
    <source>
        <dbReference type="PROSITE" id="PS50893"/>
    </source>
</evidence>
<comment type="caution">
    <text evidence="5">The sequence shown here is derived from an EMBL/GenBank/DDBJ whole genome shotgun (WGS) entry which is preliminary data.</text>
</comment>
<feature type="domain" description="ABC transporter" evidence="4">
    <location>
        <begin position="9"/>
        <end position="232"/>
    </location>
</feature>
<dbReference type="GO" id="GO:0005524">
    <property type="term" value="F:ATP binding"/>
    <property type="evidence" value="ECO:0007669"/>
    <property type="project" value="UniProtKB-KW"/>
</dbReference>
<dbReference type="InterPro" id="IPR050763">
    <property type="entry name" value="ABC_transporter_ATP-binding"/>
</dbReference>
<name>A0A6N9I1H3_9LACO</name>
<evidence type="ECO:0000256" key="2">
    <source>
        <dbReference type="ARBA" id="ARBA00022741"/>
    </source>
</evidence>
<evidence type="ECO:0000256" key="3">
    <source>
        <dbReference type="ARBA" id="ARBA00022840"/>
    </source>
</evidence>
<keyword evidence="1" id="KW-0813">Transport</keyword>
<dbReference type="Pfam" id="PF00005">
    <property type="entry name" value="ABC_tran"/>
    <property type="match status" value="1"/>
</dbReference>
<dbReference type="InterPro" id="IPR003593">
    <property type="entry name" value="AAA+_ATPase"/>
</dbReference>
<gene>
    <name evidence="5" type="ORF">GB993_04115</name>
</gene>
<protein>
    <submittedName>
        <fullName evidence="5">ATP-binding cassette domain-containing protein</fullName>
    </submittedName>
</protein>
<organism evidence="5 6">
    <name type="scientific">Furfurilactobacillus milii</name>
    <dbReference type="NCBI Taxonomy" id="2888272"/>
    <lineage>
        <taxon>Bacteria</taxon>
        <taxon>Bacillati</taxon>
        <taxon>Bacillota</taxon>
        <taxon>Bacilli</taxon>
        <taxon>Lactobacillales</taxon>
        <taxon>Lactobacillaceae</taxon>
        <taxon>Furfurilactobacillus</taxon>
    </lineage>
</organism>
<dbReference type="CDD" id="cd03230">
    <property type="entry name" value="ABC_DR_subfamily_A"/>
    <property type="match status" value="1"/>
</dbReference>
<evidence type="ECO:0000313" key="5">
    <source>
        <dbReference type="EMBL" id="MYV16699.1"/>
    </source>
</evidence>
<evidence type="ECO:0000313" key="6">
    <source>
        <dbReference type="Proteomes" id="UP000449209"/>
    </source>
</evidence>
<dbReference type="PANTHER" id="PTHR42711">
    <property type="entry name" value="ABC TRANSPORTER ATP-BINDING PROTEIN"/>
    <property type="match status" value="1"/>
</dbReference>
<dbReference type="GO" id="GO:0016887">
    <property type="term" value="F:ATP hydrolysis activity"/>
    <property type="evidence" value="ECO:0007669"/>
    <property type="project" value="InterPro"/>
</dbReference>
<accession>A0A6N9I1H3</accession>
<dbReference type="AlphaFoldDB" id="A0A6N9I1H3"/>
<dbReference type="PROSITE" id="PS50893">
    <property type="entry name" value="ABC_TRANSPORTER_2"/>
    <property type="match status" value="1"/>
</dbReference>
<proteinExistence type="predicted"/>
<dbReference type="Proteomes" id="UP000449209">
    <property type="component" value="Unassembled WGS sequence"/>
</dbReference>
<dbReference type="InterPro" id="IPR027417">
    <property type="entry name" value="P-loop_NTPase"/>
</dbReference>
<dbReference type="PANTHER" id="PTHR42711:SF17">
    <property type="entry name" value="ABC TRANSPORTER ATP-BINDING PROTEIN"/>
    <property type="match status" value="1"/>
</dbReference>
<sequence length="308" mass="34000">MVSNMSSIIELKNVSKKFKQLSAISNVNLSVDEGEIIGLVGENGAGKTTLINLILGLQKPDTGQIKVFGTNPGTTVCRNQIGAMLQENVSIKNLHVDESFQLVRSFYTHPLSLEKLFTITGLSEFRHHNMSALSGGQRRQLAFGIALAGNPRVIFLDEPTVGLDSIARTQFWQSIEQLRHQGKTIFVTSHYLEEIEAVAERLLILQHGKIKFDGSLDALTSLYSGATATFESELAVNYFKTSPLVLEAKKHGDKITLKLSDGDLWLLESQPFLDKIHRLSLMPNSLNEIFTDVTQTGGRNHESATHAN</sequence>
<dbReference type="SUPFAM" id="SSF52540">
    <property type="entry name" value="P-loop containing nucleoside triphosphate hydrolases"/>
    <property type="match status" value="1"/>
</dbReference>
<reference evidence="5 6" key="1">
    <citation type="journal article" date="2019" name="Appl. Environ. Microbiol.">
        <title>Genetic determinants of hydroxycinnamic acid metabolism in heterofermentative lactobacilli.</title>
        <authorList>
            <person name="Gaur G."/>
            <person name="Oh J.H."/>
            <person name="Filannino P."/>
            <person name="Gobbetti M."/>
            <person name="van Pijkeren J.P."/>
            <person name="Ganzle M.G."/>
        </authorList>
    </citation>
    <scope>NUCLEOTIDE SEQUENCE [LARGE SCALE GENOMIC DNA]</scope>
    <source>
        <strain evidence="5 6">C5</strain>
    </source>
</reference>
<dbReference type="Gene3D" id="3.40.50.300">
    <property type="entry name" value="P-loop containing nucleotide triphosphate hydrolases"/>
    <property type="match status" value="1"/>
</dbReference>
<dbReference type="InterPro" id="IPR003439">
    <property type="entry name" value="ABC_transporter-like_ATP-bd"/>
</dbReference>
<evidence type="ECO:0000256" key="1">
    <source>
        <dbReference type="ARBA" id="ARBA00022448"/>
    </source>
</evidence>
<keyword evidence="2" id="KW-0547">Nucleotide-binding</keyword>
<dbReference type="SMART" id="SM00382">
    <property type="entry name" value="AAA"/>
    <property type="match status" value="1"/>
</dbReference>